<dbReference type="PANTHER" id="PTHR34179">
    <property type="entry name" value="TUMOR PROTEIN P53-INDUCIBLE PROTEIN 13"/>
    <property type="match status" value="1"/>
</dbReference>
<protein>
    <recommendedName>
        <fullName evidence="4">DUF3105 domain-containing protein</fullName>
    </recommendedName>
</protein>
<dbReference type="PANTHER" id="PTHR34179:SF1">
    <property type="entry name" value="TUMOR PROTEIN P53-INDUCIBLE PROTEIN 13"/>
    <property type="match status" value="1"/>
</dbReference>
<gene>
    <name evidence="2" type="ORF">RxyAA322_09130</name>
</gene>
<dbReference type="InterPro" id="IPR021454">
    <property type="entry name" value="DUF3105"/>
</dbReference>
<proteinExistence type="predicted"/>
<keyword evidence="1" id="KW-1133">Transmembrane helix</keyword>
<dbReference type="RefSeq" id="WP_228033669.1">
    <property type="nucleotide sequence ID" value="NZ_AP019791.1"/>
</dbReference>
<dbReference type="GO" id="GO:0005737">
    <property type="term" value="C:cytoplasm"/>
    <property type="evidence" value="ECO:0007669"/>
    <property type="project" value="TreeGrafter"/>
</dbReference>
<evidence type="ECO:0008006" key="4">
    <source>
        <dbReference type="Google" id="ProtNLM"/>
    </source>
</evidence>
<sequence length="188" mass="20191">MSRRGTSGERPRGLLIAALVVAAVLGVFVAVVVIDRGQRAASEPPEGVREFTIPSRNHTEGAINYPQTPPAGGNHNPVWQNSGFYADPVRNETAVHTMEHGAVWITYRPDLSQAQKDTLRQLAQSRDCIIASPYPDLSVPVVASAWGVQLQLDSADDPRLEQFVRAYRIGPQTPEPGAACTGGVGEPS</sequence>
<keyword evidence="3" id="KW-1185">Reference proteome</keyword>
<feature type="transmembrane region" description="Helical" evidence="1">
    <location>
        <begin position="12"/>
        <end position="34"/>
    </location>
</feature>
<organism evidence="2 3">
    <name type="scientific">Rubrobacter xylanophilus</name>
    <dbReference type="NCBI Taxonomy" id="49319"/>
    <lineage>
        <taxon>Bacteria</taxon>
        <taxon>Bacillati</taxon>
        <taxon>Actinomycetota</taxon>
        <taxon>Rubrobacteria</taxon>
        <taxon>Rubrobacterales</taxon>
        <taxon>Rubrobacteraceae</taxon>
        <taxon>Rubrobacter</taxon>
    </lineage>
</organism>
<keyword evidence="1" id="KW-0812">Transmembrane</keyword>
<keyword evidence="1" id="KW-0472">Membrane</keyword>
<evidence type="ECO:0000313" key="2">
    <source>
        <dbReference type="EMBL" id="BBL79059.1"/>
    </source>
</evidence>
<dbReference type="AlphaFoldDB" id="A0A510HGI8"/>
<dbReference type="EMBL" id="AP019791">
    <property type="protein sequence ID" value="BBL79059.1"/>
    <property type="molecule type" value="Genomic_DNA"/>
</dbReference>
<name>A0A510HGI8_9ACTN</name>
<dbReference type="Proteomes" id="UP000318065">
    <property type="component" value="Chromosome"/>
</dbReference>
<dbReference type="Pfam" id="PF11303">
    <property type="entry name" value="DUF3105"/>
    <property type="match status" value="1"/>
</dbReference>
<evidence type="ECO:0000313" key="3">
    <source>
        <dbReference type="Proteomes" id="UP000318065"/>
    </source>
</evidence>
<evidence type="ECO:0000256" key="1">
    <source>
        <dbReference type="SAM" id="Phobius"/>
    </source>
</evidence>
<accession>A0A510HGI8</accession>
<reference evidence="2" key="1">
    <citation type="journal article" date="2019" name="Microbiol. Resour. Announc.">
        <title>Complete Genome Sequence of Rubrobacter xylanophilus Strain AA3-22, Isolated from Arima Onsen in Japan.</title>
        <authorList>
            <person name="Tomariguchi N."/>
            <person name="Miyazaki K."/>
        </authorList>
    </citation>
    <scope>NUCLEOTIDE SEQUENCE [LARGE SCALE GENOMIC DNA]</scope>
    <source>
        <strain evidence="2">AA3-22</strain>
    </source>
</reference>